<protein>
    <submittedName>
        <fullName evidence="1">Uncharacterized protein</fullName>
    </submittedName>
</protein>
<dbReference type="EMBL" id="FP929061">
    <property type="protein sequence ID" value="CBL38438.1"/>
    <property type="molecule type" value="Genomic_DNA"/>
</dbReference>
<dbReference type="AlphaFoldDB" id="D4N0P3"/>
<name>D4N0P3_ANAHA</name>
<evidence type="ECO:0000313" key="1">
    <source>
        <dbReference type="EMBL" id="CBL38438.1"/>
    </source>
</evidence>
<sequence>MEYDLKQVHFNEYCHSCKYANKNEDEDPCDECLAHPVNLYSHKPVNWEVKKKGYGTTKK</sequence>
<organism evidence="1 2">
    <name type="scientific">Anaerostipes hadrus</name>
    <dbReference type="NCBI Taxonomy" id="649756"/>
    <lineage>
        <taxon>Bacteria</taxon>
        <taxon>Bacillati</taxon>
        <taxon>Bacillota</taxon>
        <taxon>Clostridia</taxon>
        <taxon>Lachnospirales</taxon>
        <taxon>Lachnospiraceae</taxon>
        <taxon>Anaerostipes</taxon>
    </lineage>
</organism>
<reference evidence="1 2" key="2">
    <citation type="submission" date="2010-03" db="EMBL/GenBank/DDBJ databases">
        <authorList>
            <person name="Pajon A."/>
        </authorList>
    </citation>
    <scope>NUCLEOTIDE SEQUENCE [LARGE SCALE GENOMIC DNA]</scope>
    <source>
        <strain evidence="1 2">SSC/2</strain>
    </source>
</reference>
<proteinExistence type="predicted"/>
<reference evidence="1 2" key="1">
    <citation type="submission" date="2010-03" db="EMBL/GenBank/DDBJ databases">
        <title>The genome sequence of Clostridiales sp. SSC/2.</title>
        <authorList>
            <consortium name="metaHIT consortium -- http://www.metahit.eu/"/>
            <person name="Pajon A."/>
            <person name="Turner K."/>
            <person name="Parkhill J."/>
            <person name="Duncan S."/>
            <person name="Flint H."/>
        </authorList>
    </citation>
    <scope>NUCLEOTIDE SEQUENCE [LARGE SCALE GENOMIC DNA]</scope>
    <source>
        <strain evidence="1 2">SSC/2</strain>
    </source>
</reference>
<dbReference type="Proteomes" id="UP000008960">
    <property type="component" value="Chromosome"/>
</dbReference>
<gene>
    <name evidence="1" type="ORF">CL2_14960</name>
</gene>
<accession>D4N0P3</accession>
<dbReference type="KEGG" id="bprl:CL2_14960"/>
<evidence type="ECO:0000313" key="2">
    <source>
        <dbReference type="Proteomes" id="UP000008960"/>
    </source>
</evidence>